<evidence type="ECO:0000259" key="1">
    <source>
        <dbReference type="Pfam" id="PF08980"/>
    </source>
</evidence>
<dbReference type="Pfam" id="PF08980">
    <property type="entry name" value="DUF1883"/>
    <property type="match status" value="1"/>
</dbReference>
<name>A0A483J7C4_KLEPN</name>
<gene>
    <name evidence="2" type="ORF">ETE67_01375</name>
</gene>
<evidence type="ECO:0000313" key="2">
    <source>
        <dbReference type="EMBL" id="TCX40055.1"/>
    </source>
</evidence>
<dbReference type="InterPro" id="IPR036488">
    <property type="entry name" value="DUF1883-like_sf"/>
</dbReference>
<dbReference type="InterPro" id="IPR015073">
    <property type="entry name" value="DUF1883"/>
</dbReference>
<comment type="caution">
    <text evidence="2">The sequence shown here is derived from an EMBL/GenBank/DDBJ whole genome shotgun (WGS) entry which is preliminary data.</text>
</comment>
<dbReference type="SUPFAM" id="SSF141099">
    <property type="entry name" value="Atu1913-like"/>
    <property type="match status" value="1"/>
</dbReference>
<sequence>MNFLHKRMHLNAGDTVVVDCSHQCNVLLMTDSNFNNYRSRRGFHHHGGGGFFKKLPAHLHVPHSGYWVVTIDTGGGPFSVRCSINVIPA</sequence>
<accession>A0A483J7C4</accession>
<organism evidence="2">
    <name type="scientific">Klebsiella pneumoniae</name>
    <dbReference type="NCBI Taxonomy" id="573"/>
    <lineage>
        <taxon>Bacteria</taxon>
        <taxon>Pseudomonadati</taxon>
        <taxon>Pseudomonadota</taxon>
        <taxon>Gammaproteobacteria</taxon>
        <taxon>Enterobacterales</taxon>
        <taxon>Enterobacteriaceae</taxon>
        <taxon>Klebsiella/Raoultella group</taxon>
        <taxon>Klebsiella</taxon>
        <taxon>Klebsiella pneumoniae complex</taxon>
    </lineage>
</organism>
<feature type="domain" description="DUF1883" evidence="1">
    <location>
        <begin position="1"/>
        <end position="87"/>
    </location>
</feature>
<dbReference type="EMBL" id="SDCL01000001">
    <property type="protein sequence ID" value="TCX40055.1"/>
    <property type="molecule type" value="Genomic_DNA"/>
</dbReference>
<dbReference type="AlphaFoldDB" id="A0A483J7C4"/>
<protein>
    <submittedName>
        <fullName evidence="2">DUF1883 domain-containing protein</fullName>
    </submittedName>
</protein>
<dbReference type="Gene3D" id="4.10.1210.10">
    <property type="entry name" value="Atu1913-like"/>
    <property type="match status" value="1"/>
</dbReference>
<dbReference type="RefSeq" id="WP_071844636.1">
    <property type="nucleotide sequence ID" value="NZ_JACSFT010000008.1"/>
</dbReference>
<proteinExistence type="predicted"/>
<reference evidence="2" key="1">
    <citation type="submission" date="2019-01" db="EMBL/GenBank/DDBJ databases">
        <authorList>
            <person name="Lista F."/>
            <person name="Anselmo A."/>
        </authorList>
    </citation>
    <scope>NUCLEOTIDE SEQUENCE</scope>
    <source>
        <strain evidence="2">11S</strain>
    </source>
</reference>